<proteinExistence type="predicted"/>
<evidence type="ECO:0000313" key="3">
    <source>
        <dbReference type="EMBL" id="CAD9526413.1"/>
    </source>
</evidence>
<dbReference type="GO" id="GO:0005509">
    <property type="term" value="F:calcium ion binding"/>
    <property type="evidence" value="ECO:0007669"/>
    <property type="project" value="InterPro"/>
</dbReference>
<organism evidence="3">
    <name type="scientific">Haptolina brevifila</name>
    <dbReference type="NCBI Taxonomy" id="156173"/>
    <lineage>
        <taxon>Eukaryota</taxon>
        <taxon>Haptista</taxon>
        <taxon>Haptophyta</taxon>
        <taxon>Prymnesiophyceae</taxon>
        <taxon>Prymnesiales</taxon>
        <taxon>Prymnesiaceae</taxon>
        <taxon>Haptolina</taxon>
    </lineage>
</organism>
<dbReference type="AlphaFoldDB" id="A0A7S2ISJ1"/>
<dbReference type="PROSITE" id="PS00018">
    <property type="entry name" value="EF_HAND_1"/>
    <property type="match status" value="1"/>
</dbReference>
<evidence type="ECO:0000256" key="1">
    <source>
        <dbReference type="ARBA" id="ARBA00022837"/>
    </source>
</evidence>
<name>A0A7S2ISJ1_9EUKA</name>
<dbReference type="EMBL" id="HBGU01066661">
    <property type="protein sequence ID" value="CAD9526413.1"/>
    <property type="molecule type" value="Transcribed_RNA"/>
</dbReference>
<dbReference type="PROSITE" id="PS50222">
    <property type="entry name" value="EF_HAND_2"/>
    <property type="match status" value="1"/>
</dbReference>
<reference evidence="3" key="1">
    <citation type="submission" date="2021-01" db="EMBL/GenBank/DDBJ databases">
        <authorList>
            <person name="Corre E."/>
            <person name="Pelletier E."/>
            <person name="Niang G."/>
            <person name="Scheremetjew M."/>
            <person name="Finn R."/>
            <person name="Kale V."/>
            <person name="Holt S."/>
            <person name="Cochrane G."/>
            <person name="Meng A."/>
            <person name="Brown T."/>
            <person name="Cohen L."/>
        </authorList>
    </citation>
    <scope>NUCLEOTIDE SEQUENCE</scope>
    <source>
        <strain evidence="3">UTEX LB 985</strain>
    </source>
</reference>
<sequence>MTAEGEAGAEAMDSSLQALFAAADKDGNGVLDEEEFLNVVSHSVELRGAFDRILQLGCEKRASMAQKRQAVLFRGPFSPNSHSAISPSGRRYRPSLYNLRRVRPGEVLDDV</sequence>
<dbReference type="InterPro" id="IPR002048">
    <property type="entry name" value="EF_hand_dom"/>
</dbReference>
<feature type="domain" description="EF-hand" evidence="2">
    <location>
        <begin position="11"/>
        <end position="46"/>
    </location>
</feature>
<dbReference type="Gene3D" id="1.10.238.10">
    <property type="entry name" value="EF-hand"/>
    <property type="match status" value="1"/>
</dbReference>
<dbReference type="InterPro" id="IPR018247">
    <property type="entry name" value="EF_Hand_1_Ca_BS"/>
</dbReference>
<dbReference type="SMART" id="SM00054">
    <property type="entry name" value="EFh"/>
    <property type="match status" value="1"/>
</dbReference>
<protein>
    <recommendedName>
        <fullName evidence="2">EF-hand domain-containing protein</fullName>
    </recommendedName>
</protein>
<gene>
    <name evidence="3" type="ORF">CBRE1094_LOCUS36352</name>
</gene>
<evidence type="ECO:0000259" key="2">
    <source>
        <dbReference type="PROSITE" id="PS50222"/>
    </source>
</evidence>
<dbReference type="SUPFAM" id="SSF47473">
    <property type="entry name" value="EF-hand"/>
    <property type="match status" value="1"/>
</dbReference>
<dbReference type="Pfam" id="PF00036">
    <property type="entry name" value="EF-hand_1"/>
    <property type="match status" value="1"/>
</dbReference>
<dbReference type="InterPro" id="IPR011992">
    <property type="entry name" value="EF-hand-dom_pair"/>
</dbReference>
<keyword evidence="1" id="KW-0106">Calcium</keyword>
<accession>A0A7S2ISJ1</accession>